<sequence length="148" mass="16135">MNTKTSPIDFEQLVDVIGDAIVISDASGAITLWNPAAERMFGFTPDEALGHSLDIIIPERLRGRHWTGYEKTMATGETRYGHDVLRVPAVHKDGRALSIAFTVALLHSAGPDAVVTGIVAVIRDETTRFTEERNLKKRLAELEGKPGG</sequence>
<gene>
    <name evidence="2" type="ORF">PAMC26510_09630</name>
</gene>
<dbReference type="EMBL" id="NBTY01000053">
    <property type="protein sequence ID" value="OTP77445.1"/>
    <property type="molecule type" value="Genomic_DNA"/>
</dbReference>
<comment type="caution">
    <text evidence="2">The sequence shown here is derived from an EMBL/GenBank/DDBJ whole genome shotgun (WGS) entry which is preliminary data.</text>
</comment>
<dbReference type="Gene3D" id="3.30.450.20">
    <property type="entry name" value="PAS domain"/>
    <property type="match status" value="1"/>
</dbReference>
<organism evidence="2 3">
    <name type="scientific">Caballeronia sordidicola</name>
    <name type="common">Burkholderia sordidicola</name>
    <dbReference type="NCBI Taxonomy" id="196367"/>
    <lineage>
        <taxon>Bacteria</taxon>
        <taxon>Pseudomonadati</taxon>
        <taxon>Pseudomonadota</taxon>
        <taxon>Betaproteobacteria</taxon>
        <taxon>Burkholderiales</taxon>
        <taxon>Burkholderiaceae</taxon>
        <taxon>Caballeronia</taxon>
    </lineage>
</organism>
<dbReference type="AlphaFoldDB" id="A0A242N1A5"/>
<accession>A0A242N1A5</accession>
<protein>
    <submittedName>
        <fullName evidence="2">PAS/PAC protein</fullName>
    </submittedName>
</protein>
<dbReference type="RefSeq" id="WP_231941560.1">
    <property type="nucleotide sequence ID" value="NZ_NBTY01000053.1"/>
</dbReference>
<dbReference type="InterPro" id="IPR000014">
    <property type="entry name" value="PAS"/>
</dbReference>
<dbReference type="Proteomes" id="UP000194546">
    <property type="component" value="Unassembled WGS sequence"/>
</dbReference>
<evidence type="ECO:0000313" key="3">
    <source>
        <dbReference type="Proteomes" id="UP000194546"/>
    </source>
</evidence>
<proteinExistence type="predicted"/>
<dbReference type="CDD" id="cd00130">
    <property type="entry name" value="PAS"/>
    <property type="match status" value="1"/>
</dbReference>
<dbReference type="GO" id="GO:0006355">
    <property type="term" value="P:regulation of DNA-templated transcription"/>
    <property type="evidence" value="ECO:0007669"/>
    <property type="project" value="InterPro"/>
</dbReference>
<dbReference type="InterPro" id="IPR035965">
    <property type="entry name" value="PAS-like_dom_sf"/>
</dbReference>
<dbReference type="NCBIfam" id="TIGR00229">
    <property type="entry name" value="sensory_box"/>
    <property type="match status" value="1"/>
</dbReference>
<evidence type="ECO:0000259" key="1">
    <source>
        <dbReference type="PROSITE" id="PS50112"/>
    </source>
</evidence>
<dbReference type="SUPFAM" id="SSF55785">
    <property type="entry name" value="PYP-like sensor domain (PAS domain)"/>
    <property type="match status" value="1"/>
</dbReference>
<evidence type="ECO:0000313" key="2">
    <source>
        <dbReference type="EMBL" id="OTP77445.1"/>
    </source>
</evidence>
<feature type="domain" description="PAS" evidence="1">
    <location>
        <begin position="6"/>
        <end position="59"/>
    </location>
</feature>
<dbReference type="SMART" id="SM00091">
    <property type="entry name" value="PAS"/>
    <property type="match status" value="1"/>
</dbReference>
<reference evidence="2 3" key="1">
    <citation type="submission" date="2017-03" db="EMBL/GenBank/DDBJ databases">
        <title>Genome analysis of strain PAMC 26510.</title>
        <authorList>
            <person name="Oh H.-M."/>
            <person name="Yang J.-A."/>
        </authorList>
    </citation>
    <scope>NUCLEOTIDE SEQUENCE [LARGE SCALE GENOMIC DNA]</scope>
    <source>
        <strain evidence="2 3">PAMC 26510</strain>
    </source>
</reference>
<dbReference type="InterPro" id="IPR013767">
    <property type="entry name" value="PAS_fold"/>
</dbReference>
<dbReference type="PROSITE" id="PS50112">
    <property type="entry name" value="PAS"/>
    <property type="match status" value="1"/>
</dbReference>
<dbReference type="Pfam" id="PF00989">
    <property type="entry name" value="PAS"/>
    <property type="match status" value="1"/>
</dbReference>
<name>A0A242N1A5_CABSO</name>